<name>A0A0S4IM74_BODSA</name>
<dbReference type="GO" id="GO:0005789">
    <property type="term" value="C:endoplasmic reticulum membrane"/>
    <property type="evidence" value="ECO:0007669"/>
    <property type="project" value="UniProtKB-SubCell"/>
</dbReference>
<comment type="similarity">
    <text evidence="3 11">Belongs to the PIGV family.</text>
</comment>
<dbReference type="VEuPathDB" id="TriTrypDB:BSAL_62135"/>
<feature type="transmembrane region" description="Helical" evidence="11">
    <location>
        <begin position="143"/>
        <end position="167"/>
    </location>
</feature>
<dbReference type="OMA" id="GALFIWC"/>
<feature type="transmembrane region" description="Helical" evidence="11">
    <location>
        <begin position="272"/>
        <end position="292"/>
    </location>
</feature>
<evidence type="ECO:0000256" key="5">
    <source>
        <dbReference type="ARBA" id="ARBA00022676"/>
    </source>
</evidence>
<protein>
    <recommendedName>
        <fullName evidence="11">GPI mannosyltransferase 2</fullName>
        <ecNumber evidence="11">2.4.1.-</ecNumber>
    </recommendedName>
</protein>
<dbReference type="PANTHER" id="PTHR12468">
    <property type="entry name" value="GPI MANNOSYLTRANSFERASE 2"/>
    <property type="match status" value="1"/>
</dbReference>
<keyword evidence="7 11" id="KW-0812">Transmembrane</keyword>
<gene>
    <name evidence="12" type="ORF">BSAL_62135</name>
</gene>
<reference evidence="13" key="1">
    <citation type="submission" date="2015-09" db="EMBL/GenBank/DDBJ databases">
        <authorList>
            <consortium name="Pathogen Informatics"/>
        </authorList>
    </citation>
    <scope>NUCLEOTIDE SEQUENCE [LARGE SCALE GENOMIC DNA]</scope>
    <source>
        <strain evidence="13">Lake Konstanz</strain>
    </source>
</reference>
<comment type="function">
    <text evidence="11">Mannosyltransferase involved in glycosylphosphatidylinositol-anchor biosynthesis.</text>
</comment>
<keyword evidence="13" id="KW-1185">Reference proteome</keyword>
<dbReference type="GO" id="GO:0000009">
    <property type="term" value="F:alpha-1,6-mannosyltransferase activity"/>
    <property type="evidence" value="ECO:0007669"/>
    <property type="project" value="InterPro"/>
</dbReference>
<evidence type="ECO:0000256" key="11">
    <source>
        <dbReference type="RuleBase" id="RU363112"/>
    </source>
</evidence>
<proteinExistence type="inferred from homology"/>
<comment type="caution">
    <text evidence="11">Lacks conserved residue(s) required for the propagation of feature annotation.</text>
</comment>
<dbReference type="PANTHER" id="PTHR12468:SF2">
    <property type="entry name" value="GPI MANNOSYLTRANSFERASE 2"/>
    <property type="match status" value="1"/>
</dbReference>
<evidence type="ECO:0000256" key="3">
    <source>
        <dbReference type="ARBA" id="ARBA00008698"/>
    </source>
</evidence>
<dbReference type="EMBL" id="CYKH01000314">
    <property type="protein sequence ID" value="CUF39553.1"/>
    <property type="molecule type" value="Genomic_DNA"/>
</dbReference>
<keyword evidence="9 11" id="KW-1133">Transmembrane helix</keyword>
<evidence type="ECO:0000256" key="8">
    <source>
        <dbReference type="ARBA" id="ARBA00022824"/>
    </source>
</evidence>
<feature type="transmembrane region" description="Helical" evidence="11">
    <location>
        <begin position="101"/>
        <end position="123"/>
    </location>
</feature>
<feature type="transmembrane region" description="Helical" evidence="11">
    <location>
        <begin position="182"/>
        <end position="201"/>
    </location>
</feature>
<organism evidence="12 13">
    <name type="scientific">Bodo saltans</name>
    <name type="common">Flagellated protozoan</name>
    <dbReference type="NCBI Taxonomy" id="75058"/>
    <lineage>
        <taxon>Eukaryota</taxon>
        <taxon>Discoba</taxon>
        <taxon>Euglenozoa</taxon>
        <taxon>Kinetoplastea</taxon>
        <taxon>Metakinetoplastina</taxon>
        <taxon>Eubodonida</taxon>
        <taxon>Bodonidae</taxon>
        <taxon>Bodo</taxon>
    </lineage>
</organism>
<dbReference type="GO" id="GO:0006506">
    <property type="term" value="P:GPI anchor biosynthetic process"/>
    <property type="evidence" value="ECO:0007669"/>
    <property type="project" value="UniProtKB-UniPathway"/>
</dbReference>
<evidence type="ECO:0000256" key="10">
    <source>
        <dbReference type="ARBA" id="ARBA00023136"/>
    </source>
</evidence>
<keyword evidence="8 11" id="KW-0256">Endoplasmic reticulum</keyword>
<evidence type="ECO:0000256" key="2">
    <source>
        <dbReference type="ARBA" id="ARBA00004687"/>
    </source>
</evidence>
<dbReference type="OrthoDB" id="10252502at2759"/>
<dbReference type="Pfam" id="PF04188">
    <property type="entry name" value="Mannosyl_trans2"/>
    <property type="match status" value="1"/>
</dbReference>
<feature type="transmembrane region" description="Helical" evidence="11">
    <location>
        <begin position="244"/>
        <end position="265"/>
    </location>
</feature>
<keyword evidence="5 11" id="KW-0328">Glycosyltransferase</keyword>
<feature type="transmembrane region" description="Helical" evidence="11">
    <location>
        <begin position="430"/>
        <end position="451"/>
    </location>
</feature>
<sequence length="457" mass="51880">MAFDLLAWLATASWQQLVIASAATRVVIICWMWFSYRVIGGGECYDSCDTFYNERYNATKYLNHWDSVHFRHVATSGYSHEHVHAFFPGVPALHMFLEDHLGLHASSVNVLAVVAYCVALLALRGLTRIVARRYARLALPPALLALPFVTATAAHDRFVGATVFLFLASPTNVFTVVSYTESFFACACLVGLYFTALDPVLSKPPMRRGDTIEVKRRQRCNDWYPFLGAWLCFVAASLFRSNGFLLACIVMVPPVITALSSPLQIMTHHRRWLLGAFLRGLMCVVVLLPYLLANFVGWDRYCRDQLEIVYGMLRGDRCKITGFYPMIQSLYWNVGWFRQWTVTNSPNFLIAAPPILLGAQSLLRHSSRLRNFIQFSPDAIVFNVQMWHLVGLWYLAVTTIHVQVVNRLVFACPAVYWLGAWQLVSEPRGWITRVLVAYCVVCSVIGPLMFANHMNWT</sequence>
<keyword evidence="10 11" id="KW-0472">Membrane</keyword>
<evidence type="ECO:0000313" key="12">
    <source>
        <dbReference type="EMBL" id="CUF39553.1"/>
    </source>
</evidence>
<dbReference type="AlphaFoldDB" id="A0A0S4IM74"/>
<dbReference type="InterPro" id="IPR007315">
    <property type="entry name" value="PIG-V/Gpi18"/>
</dbReference>
<comment type="pathway">
    <text evidence="2 11">Glycolipid biosynthesis; glycosylphosphatidylinositol-anchor biosynthesis.</text>
</comment>
<keyword evidence="4 11" id="KW-0337">GPI-anchor biosynthesis</keyword>
<evidence type="ECO:0000256" key="4">
    <source>
        <dbReference type="ARBA" id="ARBA00022502"/>
    </source>
</evidence>
<evidence type="ECO:0000256" key="7">
    <source>
        <dbReference type="ARBA" id="ARBA00022692"/>
    </source>
</evidence>
<keyword evidence="6 11" id="KW-0808">Transferase</keyword>
<dbReference type="GO" id="GO:0031501">
    <property type="term" value="C:mannosyltransferase complex"/>
    <property type="evidence" value="ECO:0007669"/>
    <property type="project" value="TreeGrafter"/>
</dbReference>
<dbReference type="EC" id="2.4.1.-" evidence="11"/>
<evidence type="ECO:0000256" key="6">
    <source>
        <dbReference type="ARBA" id="ARBA00022679"/>
    </source>
</evidence>
<dbReference type="Proteomes" id="UP000051952">
    <property type="component" value="Unassembled WGS sequence"/>
</dbReference>
<accession>A0A0S4IM74</accession>
<evidence type="ECO:0000313" key="13">
    <source>
        <dbReference type="Proteomes" id="UP000051952"/>
    </source>
</evidence>
<evidence type="ECO:0000256" key="9">
    <source>
        <dbReference type="ARBA" id="ARBA00022989"/>
    </source>
</evidence>
<comment type="subcellular location">
    <subcellularLocation>
        <location evidence="1 11">Endoplasmic reticulum membrane</location>
        <topology evidence="1 11">Multi-pass membrane protein</topology>
    </subcellularLocation>
</comment>
<evidence type="ECO:0000256" key="1">
    <source>
        <dbReference type="ARBA" id="ARBA00004477"/>
    </source>
</evidence>
<dbReference type="GO" id="GO:0004376">
    <property type="term" value="F:GPI mannosyltransferase activity"/>
    <property type="evidence" value="ECO:0007669"/>
    <property type="project" value="InterPro"/>
</dbReference>
<dbReference type="UniPathway" id="UPA00196"/>